<dbReference type="AlphaFoldDB" id="A0A7W7HII4"/>
<dbReference type="Proteomes" id="UP000590511">
    <property type="component" value="Unassembled WGS sequence"/>
</dbReference>
<dbReference type="EMBL" id="JACHNC010000001">
    <property type="protein sequence ID" value="MBB4751198.1"/>
    <property type="molecule type" value="Genomic_DNA"/>
</dbReference>
<reference evidence="1 2" key="1">
    <citation type="submission" date="2020-08" db="EMBL/GenBank/DDBJ databases">
        <title>Sequencing the genomes of 1000 actinobacteria strains.</title>
        <authorList>
            <person name="Klenk H.-P."/>
        </authorList>
    </citation>
    <scope>NUCLEOTIDE SEQUENCE [LARGE SCALE GENOMIC DNA]</scope>
    <source>
        <strain evidence="1 2">DSM 43150</strain>
    </source>
</reference>
<protein>
    <submittedName>
        <fullName evidence="1">Uncharacterized protein</fullName>
    </submittedName>
</protein>
<organism evidence="1 2">
    <name type="scientific">Actinoplanes lobatus</name>
    <dbReference type="NCBI Taxonomy" id="113568"/>
    <lineage>
        <taxon>Bacteria</taxon>
        <taxon>Bacillati</taxon>
        <taxon>Actinomycetota</taxon>
        <taxon>Actinomycetes</taxon>
        <taxon>Micromonosporales</taxon>
        <taxon>Micromonosporaceae</taxon>
        <taxon>Actinoplanes</taxon>
    </lineage>
</organism>
<gene>
    <name evidence="1" type="ORF">BJ964_005359</name>
</gene>
<accession>A0A7W7HII4</accession>
<sequence>MGAHAGDVVVAYLPVTVVAAHAATFVCGHHRFDSPTVRTHPR</sequence>
<dbReference type="RefSeq" id="WP_262479369.1">
    <property type="nucleotide sequence ID" value="NZ_BOMP01000123.1"/>
</dbReference>
<proteinExistence type="predicted"/>
<name>A0A7W7HII4_9ACTN</name>
<evidence type="ECO:0000313" key="2">
    <source>
        <dbReference type="Proteomes" id="UP000590511"/>
    </source>
</evidence>
<comment type="caution">
    <text evidence="1">The sequence shown here is derived from an EMBL/GenBank/DDBJ whole genome shotgun (WGS) entry which is preliminary data.</text>
</comment>
<evidence type="ECO:0000313" key="1">
    <source>
        <dbReference type="EMBL" id="MBB4751198.1"/>
    </source>
</evidence>